<evidence type="ECO:0000259" key="1">
    <source>
        <dbReference type="Pfam" id="PF12110"/>
    </source>
</evidence>
<dbReference type="RefSeq" id="XP_021882953.1">
    <property type="nucleotide sequence ID" value="XM_022020758.1"/>
</dbReference>
<organism evidence="2 3">
    <name type="scientific">Lobosporangium transversale</name>
    <dbReference type="NCBI Taxonomy" id="64571"/>
    <lineage>
        <taxon>Eukaryota</taxon>
        <taxon>Fungi</taxon>
        <taxon>Fungi incertae sedis</taxon>
        <taxon>Mucoromycota</taxon>
        <taxon>Mortierellomycotina</taxon>
        <taxon>Mortierellomycetes</taxon>
        <taxon>Mortierellales</taxon>
        <taxon>Mortierellaceae</taxon>
        <taxon>Lobosporangium</taxon>
    </lineage>
</organism>
<dbReference type="GeneID" id="33562602"/>
<dbReference type="Pfam" id="PF12110">
    <property type="entry name" value="Nup96"/>
    <property type="match status" value="1"/>
</dbReference>
<keyword evidence="3" id="KW-1185">Reference proteome</keyword>
<dbReference type="STRING" id="64571.A0A1Y2GUL4"/>
<dbReference type="Gene3D" id="1.25.40.690">
    <property type="match status" value="1"/>
</dbReference>
<dbReference type="EMBL" id="MCFF01000012">
    <property type="protein sequence ID" value="ORZ21044.1"/>
    <property type="molecule type" value="Genomic_DNA"/>
</dbReference>
<evidence type="ECO:0000313" key="2">
    <source>
        <dbReference type="EMBL" id="ORZ21044.1"/>
    </source>
</evidence>
<gene>
    <name evidence="2" type="ORF">BCR41DRAFT_30441</name>
</gene>
<reference evidence="2 3" key="1">
    <citation type="submission" date="2016-07" db="EMBL/GenBank/DDBJ databases">
        <title>Pervasive Adenine N6-methylation of Active Genes in Fungi.</title>
        <authorList>
            <consortium name="DOE Joint Genome Institute"/>
            <person name="Mondo S.J."/>
            <person name="Dannebaum R.O."/>
            <person name="Kuo R.C."/>
            <person name="Labutti K."/>
            <person name="Haridas S."/>
            <person name="Kuo A."/>
            <person name="Salamov A."/>
            <person name="Ahrendt S.R."/>
            <person name="Lipzen A."/>
            <person name="Sullivan W."/>
            <person name="Andreopoulos W.B."/>
            <person name="Clum A."/>
            <person name="Lindquist E."/>
            <person name="Daum C."/>
            <person name="Ramamoorthy G.K."/>
            <person name="Gryganskyi A."/>
            <person name="Culley D."/>
            <person name="Magnuson J.K."/>
            <person name="James T.Y."/>
            <person name="O'Malley M.A."/>
            <person name="Stajich J.E."/>
            <person name="Spatafora J.W."/>
            <person name="Visel A."/>
            <person name="Grigoriev I.V."/>
        </authorList>
    </citation>
    <scope>NUCLEOTIDE SEQUENCE [LARGE SCALE GENOMIC DNA]</scope>
    <source>
        <strain evidence="2 3">NRRL 3116</strain>
    </source>
</reference>
<accession>A0A1Y2GUL4</accession>
<proteinExistence type="predicted"/>
<protein>
    <submittedName>
        <fullName evidence="2">Nuclear protein 96-domain-containing protein</fullName>
    </submittedName>
</protein>
<feature type="domain" description="Nuclear pore complex protein NUP96 C-terminal" evidence="1">
    <location>
        <begin position="116"/>
        <end position="426"/>
    </location>
</feature>
<dbReference type="InParanoid" id="A0A1Y2GUL4"/>
<sequence length="585" mass="65790">MQALIYNTNITVNENGEPRASINEGTSFTTLMNHFKELQHNLTSEEVYAWILGQSLFDPQPTPANMEEMHDLARESYESLGRRTRCSNWLSYVTKSSLEADLRRIEAEGGPLAQQEAIFVLLAGNKRQKASVAAVQSRNLRLATLIAQSGRGAQPLLRLENQMKIYQEADQGRGVSSSYMKAYALLSGALDINIAPKDEPQSFVTDGLDWRRAFGLYLWHSNTPGADLGQALSHYSASMSQRKSVARPTPWYQRNTDSEPEHFDFLFQLIALLTHPSKALEDVLHPLGMGPVCLDYRQSWLFYMVLCQSLHASQFRSELSHAQICQSFIFQLENLGLWEWAVFVALHLETASSRELVIRQILERHVDLPTLSCSPSSSISAPSKGMATLVPSVDTERWEFEGEKNSFLLKDLRIPEAWLWSARAVRAKYNGELYMEVFSLLKAGEYERGHKLILSSLAPVSILQGDLSTLNRVLGMINQNKVQGWANGGAIYQEYLKCCSDFEGRDGYLLMRGNKVSYANDLVPQKDTQILQSEVQALLKKLPLLLAHQSTDSPSLQVCVSEMASRCTTLLRDLKELVCILLSYP</sequence>
<dbReference type="Proteomes" id="UP000193648">
    <property type="component" value="Unassembled WGS sequence"/>
</dbReference>
<comment type="caution">
    <text evidence="2">The sequence shown here is derived from an EMBL/GenBank/DDBJ whole genome shotgun (WGS) entry which is preliminary data.</text>
</comment>
<name>A0A1Y2GUL4_9FUNG</name>
<evidence type="ECO:0000313" key="3">
    <source>
        <dbReference type="Proteomes" id="UP000193648"/>
    </source>
</evidence>
<dbReference type="AlphaFoldDB" id="A0A1Y2GUL4"/>
<dbReference type="OrthoDB" id="3797628at2759"/>
<dbReference type="InterPro" id="IPR021967">
    <property type="entry name" value="Nup98_C"/>
</dbReference>